<feature type="transmembrane region" description="Helical" evidence="1">
    <location>
        <begin position="143"/>
        <end position="168"/>
    </location>
</feature>
<feature type="transmembrane region" description="Helical" evidence="1">
    <location>
        <begin position="180"/>
        <end position="207"/>
    </location>
</feature>
<keyword evidence="3" id="KW-1185">Reference proteome</keyword>
<dbReference type="InParanoid" id="S8F1D8"/>
<evidence type="ECO:0000256" key="1">
    <source>
        <dbReference type="SAM" id="Phobius"/>
    </source>
</evidence>
<keyword evidence="1" id="KW-1133">Transmembrane helix</keyword>
<feature type="transmembrane region" description="Helical" evidence="1">
    <location>
        <begin position="71"/>
        <end position="91"/>
    </location>
</feature>
<dbReference type="Proteomes" id="UP000015241">
    <property type="component" value="Unassembled WGS sequence"/>
</dbReference>
<sequence>MNLSRSLTVTSANAANGCTLRITLLLTPSSTTHTHAFQVFYFANRYFLLFALIGIAVALNVTKEVNCQALYTYNQVFGNAAIGLASINLSLRTIAVWSQAKWLILLLVAIILGHWSLLLHGILIKAAWIPGAGCAITNTNNKLLAVTFVYSMCFDFFVLVMTAIKLAFPGVRQNQSRIVQLIFADGLIFFIVAFLANLLATVSYYAAWGLARC</sequence>
<dbReference type="OrthoDB" id="3197626at2759"/>
<dbReference type="STRING" id="743788.S8F1D8"/>
<reference evidence="2 3" key="1">
    <citation type="journal article" date="2012" name="Science">
        <title>The Paleozoic origin of enzymatic lignin decomposition reconstructed from 31 fungal genomes.</title>
        <authorList>
            <person name="Floudas D."/>
            <person name="Binder M."/>
            <person name="Riley R."/>
            <person name="Barry K."/>
            <person name="Blanchette R.A."/>
            <person name="Henrissat B."/>
            <person name="Martinez A.T."/>
            <person name="Otillar R."/>
            <person name="Spatafora J.W."/>
            <person name="Yadav J.S."/>
            <person name="Aerts A."/>
            <person name="Benoit I."/>
            <person name="Boyd A."/>
            <person name="Carlson A."/>
            <person name="Copeland A."/>
            <person name="Coutinho P.M."/>
            <person name="de Vries R.P."/>
            <person name="Ferreira P."/>
            <person name="Findley K."/>
            <person name="Foster B."/>
            <person name="Gaskell J."/>
            <person name="Glotzer D."/>
            <person name="Gorecki P."/>
            <person name="Heitman J."/>
            <person name="Hesse C."/>
            <person name="Hori C."/>
            <person name="Igarashi K."/>
            <person name="Jurgens J.A."/>
            <person name="Kallen N."/>
            <person name="Kersten P."/>
            <person name="Kohler A."/>
            <person name="Kuees U."/>
            <person name="Kumar T.K.A."/>
            <person name="Kuo A."/>
            <person name="LaButti K."/>
            <person name="Larrondo L.F."/>
            <person name="Lindquist E."/>
            <person name="Ling A."/>
            <person name="Lombard V."/>
            <person name="Lucas S."/>
            <person name="Lundell T."/>
            <person name="Martin R."/>
            <person name="McLaughlin D.J."/>
            <person name="Morgenstern I."/>
            <person name="Morin E."/>
            <person name="Murat C."/>
            <person name="Nagy L.G."/>
            <person name="Nolan M."/>
            <person name="Ohm R.A."/>
            <person name="Patyshakuliyeva A."/>
            <person name="Rokas A."/>
            <person name="Ruiz-Duenas F.J."/>
            <person name="Sabat G."/>
            <person name="Salamov A."/>
            <person name="Samejima M."/>
            <person name="Schmutz J."/>
            <person name="Slot J.C."/>
            <person name="St John F."/>
            <person name="Stenlid J."/>
            <person name="Sun H."/>
            <person name="Sun S."/>
            <person name="Syed K."/>
            <person name="Tsang A."/>
            <person name="Wiebenga A."/>
            <person name="Young D."/>
            <person name="Pisabarro A."/>
            <person name="Eastwood D.C."/>
            <person name="Martin F."/>
            <person name="Cullen D."/>
            <person name="Grigoriev I.V."/>
            <person name="Hibbett D.S."/>
        </authorList>
    </citation>
    <scope>NUCLEOTIDE SEQUENCE</scope>
    <source>
        <strain evidence="3">FP-58527</strain>
    </source>
</reference>
<dbReference type="HOGENOM" id="CLU_1294425_0_0_1"/>
<keyword evidence="1" id="KW-0812">Transmembrane</keyword>
<organism evidence="2 3">
    <name type="scientific">Fomitopsis schrenkii</name>
    <name type="common">Brown rot fungus</name>
    <dbReference type="NCBI Taxonomy" id="2126942"/>
    <lineage>
        <taxon>Eukaryota</taxon>
        <taxon>Fungi</taxon>
        <taxon>Dikarya</taxon>
        <taxon>Basidiomycota</taxon>
        <taxon>Agaricomycotina</taxon>
        <taxon>Agaricomycetes</taxon>
        <taxon>Polyporales</taxon>
        <taxon>Fomitopsis</taxon>
    </lineage>
</organism>
<feature type="transmembrane region" description="Helical" evidence="1">
    <location>
        <begin position="103"/>
        <end position="123"/>
    </location>
</feature>
<dbReference type="eggNOG" id="ENOG502SHEB">
    <property type="taxonomic scope" value="Eukaryota"/>
</dbReference>
<accession>S8F1D8</accession>
<dbReference type="EMBL" id="KE504339">
    <property type="protein sequence ID" value="EPS92819.1"/>
    <property type="molecule type" value="Genomic_DNA"/>
</dbReference>
<keyword evidence="1" id="KW-0472">Membrane</keyword>
<feature type="transmembrane region" description="Helical" evidence="1">
    <location>
        <begin position="39"/>
        <end position="59"/>
    </location>
</feature>
<gene>
    <name evidence="2" type="ORF">FOMPIDRAFT_1056531</name>
</gene>
<name>S8F1D8_FOMSC</name>
<dbReference type="AlphaFoldDB" id="S8F1D8"/>
<evidence type="ECO:0000313" key="2">
    <source>
        <dbReference type="EMBL" id="EPS92819.1"/>
    </source>
</evidence>
<proteinExistence type="predicted"/>
<evidence type="ECO:0000313" key="3">
    <source>
        <dbReference type="Proteomes" id="UP000015241"/>
    </source>
</evidence>
<protein>
    <submittedName>
        <fullName evidence="2">Uncharacterized protein</fullName>
    </submittedName>
</protein>